<dbReference type="GO" id="GO:0015031">
    <property type="term" value="P:protein transport"/>
    <property type="evidence" value="ECO:0007669"/>
    <property type="project" value="InterPro"/>
</dbReference>
<dbReference type="RefSeq" id="WP_033684185.1">
    <property type="nucleotide sequence ID" value="NZ_JPFW01000008.1"/>
</dbReference>
<dbReference type="EMBL" id="JPFW01000008">
    <property type="protein sequence ID" value="KEQ40244.1"/>
    <property type="molecule type" value="Genomic_DNA"/>
</dbReference>
<sequence>MYYFIPSWYGSGRQWHADITPWYFSFFKLEFDDTFNQIRLFQRQEITSHLMILAYHPHLRYFLHRHGVLEASVYSVFDDMQDLHDPHVQVLNMWDIEWDKECEFLYSPFAITVYKQGKRYAQVEHGTEGFISDIQYFHENGQLLEHYIMDDRGFVSSVIYFKDGAPSYQDYLNLKGIWQFREYLQEDGRVEVNPIFSYQYKNTSYKNIGELIAEFFEKRLLQQYKEDDIYILPSHEKHNEFVLSRLSENSTKILSLFIGRNPQESLSELGAFCKKVDLVLVDREDSLQQLQSLYPEKIAKFQHLSPFDTRLRLGKSQRKKESIIYFHLNFEEGLDEEGIYEVLSFVAKTDDTELVFGTFAANQEQMSQVEELVQEIISERIHVANFEKESDYGEAENPLEENENQNLRYQFINMHDESDLIKNLEYVRLIIDLSIQPHLYTQIAAISAGIPQINRVKTVYVEHLKNGYLLSEVSELHKAMSHYLDTLKEWNQSLIYTIDKIKEHTGKRFLEKLHYWIGEVTNGEGT</sequence>
<organism evidence="1 2">
    <name type="scientific">Streptococcus mitis</name>
    <dbReference type="NCBI Taxonomy" id="28037"/>
    <lineage>
        <taxon>Bacteria</taxon>
        <taxon>Bacillati</taxon>
        <taxon>Bacillota</taxon>
        <taxon>Bacilli</taxon>
        <taxon>Lactobacillales</taxon>
        <taxon>Streptococcaceae</taxon>
        <taxon>Streptococcus</taxon>
        <taxon>Streptococcus mitis group</taxon>
    </lineage>
</organism>
<protein>
    <submittedName>
        <fullName evidence="1">Accessory Sec system protein Asp1</fullName>
    </submittedName>
</protein>
<comment type="caution">
    <text evidence="1">The sequence shown here is derived from an EMBL/GenBank/DDBJ whole genome shotgun (WGS) entry which is preliminary data.</text>
</comment>
<evidence type="ECO:0000313" key="1">
    <source>
        <dbReference type="EMBL" id="KEQ40244.1"/>
    </source>
</evidence>
<dbReference type="Pfam" id="PF16993">
    <property type="entry name" value="Asp1"/>
    <property type="match status" value="1"/>
</dbReference>
<accession>A0A081QBC1</accession>
<dbReference type="Proteomes" id="UP000028030">
    <property type="component" value="Unassembled WGS sequence"/>
</dbReference>
<reference evidence="1 2" key="1">
    <citation type="submission" date="2014-05" db="EMBL/GenBank/DDBJ databases">
        <authorList>
            <person name="Daugherty S.C."/>
            <person name="Tallon L.J."/>
            <person name="Sadzewicz L."/>
            <person name="Kilian M."/>
            <person name="Tettelin H."/>
        </authorList>
    </citation>
    <scope>NUCLEOTIDE SEQUENCE [LARGE SCALE GENOMIC DNA]</scope>
    <source>
        <strain evidence="1 2">SK642</strain>
    </source>
</reference>
<dbReference type="InterPro" id="IPR022372">
    <property type="entry name" value="Accessory_SS_Asp1"/>
</dbReference>
<dbReference type="PATRIC" id="fig|28037.97.peg.1440"/>
<name>A0A081QBC1_STRMT</name>
<dbReference type="NCBIfam" id="TIGR03713">
    <property type="entry name" value="acc_sec_asp1"/>
    <property type="match status" value="1"/>
</dbReference>
<proteinExistence type="predicted"/>
<evidence type="ECO:0000313" key="2">
    <source>
        <dbReference type="Proteomes" id="UP000028030"/>
    </source>
</evidence>
<dbReference type="AlphaFoldDB" id="A0A081QBC1"/>
<dbReference type="OrthoDB" id="9767875at2"/>
<gene>
    <name evidence="1" type="primary">asp1</name>
    <name evidence="1" type="ORF">SK642_1502</name>
</gene>